<proteinExistence type="predicted"/>
<comment type="caution">
    <text evidence="1">The sequence shown here is derived from an EMBL/GenBank/DDBJ whole genome shotgun (WGS) entry which is preliminary data.</text>
</comment>
<accession>A0ABV9C8R1</accession>
<reference evidence="2" key="1">
    <citation type="journal article" date="2019" name="Int. J. Syst. Evol. Microbiol.">
        <title>The Global Catalogue of Microorganisms (GCM) 10K type strain sequencing project: providing services to taxonomists for standard genome sequencing and annotation.</title>
        <authorList>
            <consortium name="The Broad Institute Genomics Platform"/>
            <consortium name="The Broad Institute Genome Sequencing Center for Infectious Disease"/>
            <person name="Wu L."/>
            <person name="Ma J."/>
        </authorList>
    </citation>
    <scope>NUCLEOTIDE SEQUENCE [LARGE SCALE GENOMIC DNA]</scope>
    <source>
        <strain evidence="2">CGMCC 4.7132</strain>
    </source>
</reference>
<name>A0ABV9C8R1_9ACTN</name>
<sequence>MKKIFTRSGTRTKARGVFGAALLGSVLVLAAIGVGTAAEADSSADLPAPPAHRVRIELTNSRGAASEQGGAPKAETASLAGGAYGSPKYRSSYYDGSNGAAFLWRAPGCGWWNFGSTSQFNPVINDRLTSVDNNSASYLDLYNWTGTWTYLGTIFPWTAGNLPSVYNNIVDAVDISC</sequence>
<evidence type="ECO:0008006" key="3">
    <source>
        <dbReference type="Google" id="ProtNLM"/>
    </source>
</evidence>
<dbReference type="EMBL" id="JBHSFP010000001">
    <property type="protein sequence ID" value="MFC4529363.1"/>
    <property type="molecule type" value="Genomic_DNA"/>
</dbReference>
<evidence type="ECO:0000313" key="1">
    <source>
        <dbReference type="EMBL" id="MFC4529363.1"/>
    </source>
</evidence>
<gene>
    <name evidence="1" type="ORF">ACFO60_01205</name>
</gene>
<organism evidence="1 2">
    <name type="scientific">Sphaerisporangium dianthi</name>
    <dbReference type="NCBI Taxonomy" id="1436120"/>
    <lineage>
        <taxon>Bacteria</taxon>
        <taxon>Bacillati</taxon>
        <taxon>Actinomycetota</taxon>
        <taxon>Actinomycetes</taxon>
        <taxon>Streptosporangiales</taxon>
        <taxon>Streptosporangiaceae</taxon>
        <taxon>Sphaerisporangium</taxon>
    </lineage>
</organism>
<keyword evidence="2" id="KW-1185">Reference proteome</keyword>
<protein>
    <recommendedName>
        <fullName evidence="3">Peptidase inhibitor family I36</fullName>
    </recommendedName>
</protein>
<dbReference type="RefSeq" id="WP_380835820.1">
    <property type="nucleotide sequence ID" value="NZ_JBHSFP010000001.1"/>
</dbReference>
<dbReference type="Proteomes" id="UP001596004">
    <property type="component" value="Unassembled WGS sequence"/>
</dbReference>
<evidence type="ECO:0000313" key="2">
    <source>
        <dbReference type="Proteomes" id="UP001596004"/>
    </source>
</evidence>